<evidence type="ECO:0000313" key="2">
    <source>
        <dbReference type="Proteomes" id="UP000221165"/>
    </source>
</evidence>
<name>A0A2C6KMZ8_9APIC</name>
<comment type="caution">
    <text evidence="1">The sequence shown here is derived from an EMBL/GenBank/DDBJ whole genome shotgun (WGS) entry which is preliminary data.</text>
</comment>
<accession>A0A2C6KMZ8</accession>
<dbReference type="AlphaFoldDB" id="A0A2C6KMZ8"/>
<gene>
    <name evidence="1" type="ORF">CSUI_007254</name>
</gene>
<reference evidence="1 2" key="1">
    <citation type="journal article" date="2017" name="Int. J. Parasitol.">
        <title>The genome of the protozoan parasite Cystoisospora suis and a reverse vaccinology approach to identify vaccine candidates.</title>
        <authorList>
            <person name="Palmieri N."/>
            <person name="Shrestha A."/>
            <person name="Ruttkowski B."/>
            <person name="Beck T."/>
            <person name="Vogl C."/>
            <person name="Tomley F."/>
            <person name="Blake D.P."/>
            <person name="Joachim A."/>
        </authorList>
    </citation>
    <scope>NUCLEOTIDE SEQUENCE [LARGE SCALE GENOMIC DNA]</scope>
    <source>
        <strain evidence="1 2">Wien I</strain>
    </source>
</reference>
<dbReference type="Proteomes" id="UP000221165">
    <property type="component" value="Unassembled WGS sequence"/>
</dbReference>
<organism evidence="1 2">
    <name type="scientific">Cystoisospora suis</name>
    <dbReference type="NCBI Taxonomy" id="483139"/>
    <lineage>
        <taxon>Eukaryota</taxon>
        <taxon>Sar</taxon>
        <taxon>Alveolata</taxon>
        <taxon>Apicomplexa</taxon>
        <taxon>Conoidasida</taxon>
        <taxon>Coccidia</taxon>
        <taxon>Eucoccidiorida</taxon>
        <taxon>Eimeriorina</taxon>
        <taxon>Sarcocystidae</taxon>
        <taxon>Cystoisospora</taxon>
    </lineage>
</organism>
<protein>
    <submittedName>
        <fullName evidence="1">Uncharacterized protein</fullName>
    </submittedName>
</protein>
<evidence type="ECO:0000313" key="1">
    <source>
        <dbReference type="EMBL" id="PHJ18917.1"/>
    </source>
</evidence>
<proteinExistence type="predicted"/>
<dbReference type="VEuPathDB" id="ToxoDB:CSUI_007254"/>
<sequence>MQSLKSDHGALGPLASE</sequence>
<keyword evidence="2" id="KW-1185">Reference proteome</keyword>
<feature type="non-terminal residue" evidence="1">
    <location>
        <position position="17"/>
    </location>
</feature>
<dbReference type="EMBL" id="MIGC01003782">
    <property type="protein sequence ID" value="PHJ18917.1"/>
    <property type="molecule type" value="Genomic_DNA"/>
</dbReference>